<dbReference type="CDD" id="cd00075">
    <property type="entry name" value="HATPase"/>
    <property type="match status" value="1"/>
</dbReference>
<evidence type="ECO:0000313" key="15">
    <source>
        <dbReference type="Proteomes" id="UP000321807"/>
    </source>
</evidence>
<feature type="transmembrane region" description="Helical" evidence="11">
    <location>
        <begin position="20"/>
        <end position="44"/>
    </location>
</feature>
<dbReference type="Pfam" id="PF02518">
    <property type="entry name" value="HATPase_c"/>
    <property type="match status" value="1"/>
</dbReference>
<evidence type="ECO:0000256" key="10">
    <source>
        <dbReference type="ARBA" id="ARBA00023136"/>
    </source>
</evidence>
<dbReference type="InterPro" id="IPR036890">
    <property type="entry name" value="HATPase_C_sf"/>
</dbReference>
<evidence type="ECO:0000256" key="8">
    <source>
        <dbReference type="ARBA" id="ARBA00022989"/>
    </source>
</evidence>
<dbReference type="EMBL" id="CP042807">
    <property type="protein sequence ID" value="QEE23102.1"/>
    <property type="molecule type" value="Genomic_DNA"/>
</dbReference>
<protein>
    <recommendedName>
        <fullName evidence="3">histidine kinase</fullName>
        <ecNumber evidence="3">2.7.13.3</ecNumber>
    </recommendedName>
</protein>
<keyword evidence="7" id="KW-0418">Kinase</keyword>
<comment type="subcellular location">
    <subcellularLocation>
        <location evidence="2">Membrane</location>
    </subcellularLocation>
</comment>
<evidence type="ECO:0000256" key="3">
    <source>
        <dbReference type="ARBA" id="ARBA00012438"/>
    </source>
</evidence>
<proteinExistence type="predicted"/>
<dbReference type="CDD" id="cd00082">
    <property type="entry name" value="HisKA"/>
    <property type="match status" value="1"/>
</dbReference>
<dbReference type="InterPro" id="IPR005467">
    <property type="entry name" value="His_kinase_dom"/>
</dbReference>
<evidence type="ECO:0000256" key="9">
    <source>
        <dbReference type="ARBA" id="ARBA00023012"/>
    </source>
</evidence>
<dbReference type="PROSITE" id="PS50885">
    <property type="entry name" value="HAMP"/>
    <property type="match status" value="1"/>
</dbReference>
<dbReference type="InterPro" id="IPR003594">
    <property type="entry name" value="HATPase_dom"/>
</dbReference>
<dbReference type="InterPro" id="IPR003661">
    <property type="entry name" value="HisK_dim/P_dom"/>
</dbReference>
<keyword evidence="8 11" id="KW-1133">Transmembrane helix</keyword>
<dbReference type="SMART" id="SM00388">
    <property type="entry name" value="HisKA"/>
    <property type="match status" value="1"/>
</dbReference>
<evidence type="ECO:0000256" key="6">
    <source>
        <dbReference type="ARBA" id="ARBA00022692"/>
    </source>
</evidence>
<dbReference type="SMART" id="SM00304">
    <property type="entry name" value="HAMP"/>
    <property type="match status" value="2"/>
</dbReference>
<dbReference type="SMART" id="SM00387">
    <property type="entry name" value="HATPase_c"/>
    <property type="match status" value="1"/>
</dbReference>
<reference evidence="14 15" key="1">
    <citation type="submission" date="2019-08" db="EMBL/GenBank/DDBJ databases">
        <title>Complete genome sequence of Rhodanobacter glycinis strain T01E-68 isolated from tomato root.</title>
        <authorList>
            <person name="Weon H.-Y."/>
            <person name="Lee S.A."/>
        </authorList>
    </citation>
    <scope>NUCLEOTIDE SEQUENCE [LARGE SCALE GENOMIC DNA]</scope>
    <source>
        <strain evidence="14 15">T01E-68</strain>
    </source>
</reference>
<dbReference type="PRINTS" id="PR00344">
    <property type="entry name" value="BCTRLSENSOR"/>
</dbReference>
<keyword evidence="9" id="KW-0902">Two-component regulatory system</keyword>
<evidence type="ECO:0000256" key="7">
    <source>
        <dbReference type="ARBA" id="ARBA00022777"/>
    </source>
</evidence>
<dbReference type="EC" id="2.7.13.3" evidence="3"/>
<evidence type="ECO:0000259" key="13">
    <source>
        <dbReference type="PROSITE" id="PS50885"/>
    </source>
</evidence>
<dbReference type="AlphaFoldDB" id="A0A5B9DUC0"/>
<evidence type="ECO:0000256" key="5">
    <source>
        <dbReference type="ARBA" id="ARBA00022679"/>
    </source>
</evidence>
<name>A0A5B9DUC0_9GAMM</name>
<dbReference type="InterPro" id="IPR036097">
    <property type="entry name" value="HisK_dim/P_sf"/>
</dbReference>
<dbReference type="CDD" id="cd06225">
    <property type="entry name" value="HAMP"/>
    <property type="match status" value="1"/>
</dbReference>
<dbReference type="KEGG" id="rgl:CS053_00285"/>
<dbReference type="Gene3D" id="6.10.340.10">
    <property type="match status" value="1"/>
</dbReference>
<keyword evidence="6 11" id="KW-0812">Transmembrane</keyword>
<dbReference type="Pfam" id="PF00672">
    <property type="entry name" value="HAMP"/>
    <property type="match status" value="1"/>
</dbReference>
<dbReference type="GO" id="GO:0000155">
    <property type="term" value="F:phosphorelay sensor kinase activity"/>
    <property type="evidence" value="ECO:0007669"/>
    <property type="project" value="InterPro"/>
</dbReference>
<keyword evidence="10 11" id="KW-0472">Membrane</keyword>
<dbReference type="SUPFAM" id="SSF55874">
    <property type="entry name" value="ATPase domain of HSP90 chaperone/DNA topoisomerase II/histidine kinase"/>
    <property type="match status" value="1"/>
</dbReference>
<dbReference type="Gene3D" id="3.30.565.10">
    <property type="entry name" value="Histidine kinase-like ATPase, C-terminal domain"/>
    <property type="match status" value="1"/>
</dbReference>
<dbReference type="PROSITE" id="PS50109">
    <property type="entry name" value="HIS_KIN"/>
    <property type="match status" value="1"/>
</dbReference>
<dbReference type="SUPFAM" id="SSF47384">
    <property type="entry name" value="Homodimeric domain of signal transducing histidine kinase"/>
    <property type="match status" value="1"/>
</dbReference>
<gene>
    <name evidence="14" type="ORF">CS053_00285</name>
</gene>
<dbReference type="PANTHER" id="PTHR45436:SF8">
    <property type="entry name" value="HISTIDINE KINASE"/>
    <property type="match status" value="1"/>
</dbReference>
<dbReference type="InterPro" id="IPR003660">
    <property type="entry name" value="HAMP_dom"/>
</dbReference>
<evidence type="ECO:0000256" key="11">
    <source>
        <dbReference type="SAM" id="Phobius"/>
    </source>
</evidence>
<keyword evidence="4" id="KW-0597">Phosphoprotein</keyword>
<dbReference type="Proteomes" id="UP000321807">
    <property type="component" value="Chromosome"/>
</dbReference>
<sequence length="491" mass="53739">MATVIASRPDRIRHRQTSAFRLALILAGMFALFSMLTAAVLWLGTEREAQSQQREELRADARDLTLLSYQQGLDGLSTEIEERIILGSGLPRWYALYAANGVKLAGDLDDRLLREGWSTERFTPRATTRLPAPSSHLLTLYTVRTVRNGWLVVGRDGYYIRQMQDVAARIFGLALLLIVAFSLLVGGLIGRQLLRRVGAMSEAAGRISDGDLTQRMPVRGSGDELDMIALTVNQMLDRIASLLADVRRLGADIAHDLRTPLTRLRQRLERLQRHPATASDGQLETSVDAALGEIDELLNVFQALLRISRVESGEPRSGFTMVDLAQLLEELMEAYAPVAESEAHVLRADIRRTPPVDGDRELLVQVFVNLIENAIRHTPPGTTVTLRLGCEAGVVRAGVGDNGPGIPAQARGDVLQPFMRLDRSRHTEGNGLGLALVRSVAELHGAALLLEDAKPGLAVSLEFCGVQGMARRLPNQPARHRAALPAVVSAR</sequence>
<comment type="catalytic activity">
    <reaction evidence="1">
        <text>ATP + protein L-histidine = ADP + protein N-phospho-L-histidine.</text>
        <dbReference type="EC" id="2.7.13.3"/>
    </reaction>
</comment>
<accession>A0A5B9DUC0</accession>
<evidence type="ECO:0000259" key="12">
    <source>
        <dbReference type="PROSITE" id="PS50109"/>
    </source>
</evidence>
<dbReference type="InterPro" id="IPR004358">
    <property type="entry name" value="Sig_transdc_His_kin-like_C"/>
</dbReference>
<evidence type="ECO:0000256" key="2">
    <source>
        <dbReference type="ARBA" id="ARBA00004370"/>
    </source>
</evidence>
<organism evidence="14 15">
    <name type="scientific">Rhodanobacter glycinis</name>
    <dbReference type="NCBI Taxonomy" id="582702"/>
    <lineage>
        <taxon>Bacteria</taxon>
        <taxon>Pseudomonadati</taxon>
        <taxon>Pseudomonadota</taxon>
        <taxon>Gammaproteobacteria</taxon>
        <taxon>Lysobacterales</taxon>
        <taxon>Rhodanobacteraceae</taxon>
        <taxon>Rhodanobacter</taxon>
    </lineage>
</organism>
<dbReference type="GO" id="GO:0005886">
    <property type="term" value="C:plasma membrane"/>
    <property type="evidence" value="ECO:0007669"/>
    <property type="project" value="TreeGrafter"/>
</dbReference>
<feature type="domain" description="HAMP" evidence="13">
    <location>
        <begin position="191"/>
        <end position="244"/>
    </location>
</feature>
<dbReference type="RefSeq" id="WP_147625902.1">
    <property type="nucleotide sequence ID" value="NZ_CP042807.1"/>
</dbReference>
<dbReference type="Gene3D" id="1.10.287.130">
    <property type="match status" value="1"/>
</dbReference>
<evidence type="ECO:0000256" key="4">
    <source>
        <dbReference type="ARBA" id="ARBA00022553"/>
    </source>
</evidence>
<feature type="domain" description="Histidine kinase" evidence="12">
    <location>
        <begin position="252"/>
        <end position="467"/>
    </location>
</feature>
<dbReference type="PANTHER" id="PTHR45436">
    <property type="entry name" value="SENSOR HISTIDINE KINASE YKOH"/>
    <property type="match status" value="1"/>
</dbReference>
<evidence type="ECO:0000256" key="1">
    <source>
        <dbReference type="ARBA" id="ARBA00000085"/>
    </source>
</evidence>
<evidence type="ECO:0000313" key="14">
    <source>
        <dbReference type="EMBL" id="QEE23102.1"/>
    </source>
</evidence>
<feature type="transmembrane region" description="Helical" evidence="11">
    <location>
        <begin position="170"/>
        <end position="190"/>
    </location>
</feature>
<dbReference type="Pfam" id="PF00512">
    <property type="entry name" value="HisKA"/>
    <property type="match status" value="1"/>
</dbReference>
<dbReference type="InterPro" id="IPR050428">
    <property type="entry name" value="TCS_sensor_his_kinase"/>
</dbReference>
<dbReference type="SUPFAM" id="SSF158472">
    <property type="entry name" value="HAMP domain-like"/>
    <property type="match status" value="1"/>
</dbReference>
<keyword evidence="5" id="KW-0808">Transferase</keyword>